<keyword evidence="1" id="KW-0812">Transmembrane</keyword>
<dbReference type="RefSeq" id="WP_086782263.1">
    <property type="nucleotide sequence ID" value="NZ_JAGIOO010000001.1"/>
</dbReference>
<dbReference type="GO" id="GO:0004519">
    <property type="term" value="F:endonuclease activity"/>
    <property type="evidence" value="ECO:0007669"/>
    <property type="project" value="UniProtKB-KW"/>
</dbReference>
<feature type="transmembrane region" description="Helical" evidence="1">
    <location>
        <begin position="20"/>
        <end position="41"/>
    </location>
</feature>
<dbReference type="Pfam" id="PF03372">
    <property type="entry name" value="Exo_endo_phos"/>
    <property type="match status" value="1"/>
</dbReference>
<dbReference type="SUPFAM" id="SSF56219">
    <property type="entry name" value="DNase I-like"/>
    <property type="match status" value="1"/>
</dbReference>
<dbReference type="Gene3D" id="3.60.10.10">
    <property type="entry name" value="Endonuclease/exonuclease/phosphatase"/>
    <property type="match status" value="1"/>
</dbReference>
<gene>
    <name evidence="3" type="ORF">JOF53_006407</name>
</gene>
<dbReference type="InterPro" id="IPR005135">
    <property type="entry name" value="Endo/exonuclease/phosphatase"/>
</dbReference>
<keyword evidence="1" id="KW-0472">Membrane</keyword>
<comment type="caution">
    <text evidence="3">The sequence shown here is derived from an EMBL/GenBank/DDBJ whole genome shotgun (WGS) entry which is preliminary data.</text>
</comment>
<organism evidence="3 4">
    <name type="scientific">Crossiella equi</name>
    <dbReference type="NCBI Taxonomy" id="130796"/>
    <lineage>
        <taxon>Bacteria</taxon>
        <taxon>Bacillati</taxon>
        <taxon>Actinomycetota</taxon>
        <taxon>Actinomycetes</taxon>
        <taxon>Pseudonocardiales</taxon>
        <taxon>Pseudonocardiaceae</taxon>
        <taxon>Crossiella</taxon>
    </lineage>
</organism>
<feature type="domain" description="Endonuclease/exonuclease/phosphatase" evidence="2">
    <location>
        <begin position="112"/>
        <end position="311"/>
    </location>
</feature>
<dbReference type="Proteomes" id="UP001519363">
    <property type="component" value="Unassembled WGS sequence"/>
</dbReference>
<keyword evidence="4" id="KW-1185">Reference proteome</keyword>
<keyword evidence="3" id="KW-0255">Endonuclease</keyword>
<name>A0ABS5APD1_9PSEU</name>
<evidence type="ECO:0000256" key="1">
    <source>
        <dbReference type="SAM" id="Phobius"/>
    </source>
</evidence>
<protein>
    <submittedName>
        <fullName evidence="3">Endonuclease/exonuclease/phosphatase family metal-dependent hydrolase</fullName>
    </submittedName>
</protein>
<keyword evidence="3" id="KW-0378">Hydrolase</keyword>
<proteinExistence type="predicted"/>
<keyword evidence="1" id="KW-1133">Transmembrane helix</keyword>
<evidence type="ECO:0000259" key="2">
    <source>
        <dbReference type="Pfam" id="PF03372"/>
    </source>
</evidence>
<dbReference type="GO" id="GO:0016787">
    <property type="term" value="F:hydrolase activity"/>
    <property type="evidence" value="ECO:0007669"/>
    <property type="project" value="UniProtKB-KW"/>
</dbReference>
<reference evidence="3 4" key="1">
    <citation type="submission" date="2021-03" db="EMBL/GenBank/DDBJ databases">
        <title>Sequencing the genomes of 1000 actinobacteria strains.</title>
        <authorList>
            <person name="Klenk H.-P."/>
        </authorList>
    </citation>
    <scope>NUCLEOTIDE SEQUENCE [LARGE SCALE GENOMIC DNA]</scope>
    <source>
        <strain evidence="3 4">DSM 44580</strain>
    </source>
</reference>
<feature type="transmembrane region" description="Helical" evidence="1">
    <location>
        <begin position="47"/>
        <end position="69"/>
    </location>
</feature>
<dbReference type="InterPro" id="IPR036691">
    <property type="entry name" value="Endo/exonu/phosph_ase_sf"/>
</dbReference>
<evidence type="ECO:0000313" key="3">
    <source>
        <dbReference type="EMBL" id="MBP2477535.1"/>
    </source>
</evidence>
<evidence type="ECO:0000313" key="4">
    <source>
        <dbReference type="Proteomes" id="UP001519363"/>
    </source>
</evidence>
<sequence length="322" mass="33903">MASTAAAPPQVPLRRGRRVLSLFAWAALVPVAVLLVVRVLGLDGGSVLALPVAGFPLVAAGTTVLAALFGILRLRAGWVALGLVLVQAVVLLPRFVADGADVPSAAPRIRVATVNALKGRVDPSALMEVVRRERVDVLAVQELPEAGVRALREAGLEAELPHVEPHPEVDTSLYSRLPLREGGLLDAPTTWPQTTAKVEVAGRSLTLVGVHTYYPAGNPGRWGQDMAALRSVAGRDVVVLGDFNATLDHSAMRELLAAGLADAHDELGIGWAPTWPADGVLPPLVQLDHVLHGSGLAPVSARTEQLPRTDHRMVVAELALLP</sequence>
<dbReference type="EMBL" id="JAGIOO010000001">
    <property type="protein sequence ID" value="MBP2477535.1"/>
    <property type="molecule type" value="Genomic_DNA"/>
</dbReference>
<feature type="transmembrane region" description="Helical" evidence="1">
    <location>
        <begin position="76"/>
        <end position="96"/>
    </location>
</feature>
<keyword evidence="3" id="KW-0540">Nuclease</keyword>
<accession>A0ABS5APD1</accession>